<comment type="similarity">
    <text evidence="1">Belongs to the sigma-70 factor family. ECF subfamily.</text>
</comment>
<gene>
    <name evidence="9" type="ORF">ACH47X_05730</name>
</gene>
<evidence type="ECO:0000256" key="6">
    <source>
        <dbReference type="SAM" id="Phobius"/>
    </source>
</evidence>
<dbReference type="Pfam" id="PF08281">
    <property type="entry name" value="Sigma70_r4_2"/>
    <property type="match status" value="1"/>
</dbReference>
<dbReference type="InterPro" id="IPR041916">
    <property type="entry name" value="Anti_sigma_zinc_sf"/>
</dbReference>
<feature type="region of interest" description="Disordered" evidence="5">
    <location>
        <begin position="300"/>
        <end position="490"/>
    </location>
</feature>
<feature type="compositionally biased region" description="Gly residues" evidence="5">
    <location>
        <begin position="346"/>
        <end position="370"/>
    </location>
</feature>
<dbReference type="InterPro" id="IPR027383">
    <property type="entry name" value="Znf_put"/>
</dbReference>
<evidence type="ECO:0000259" key="7">
    <source>
        <dbReference type="Pfam" id="PF08281"/>
    </source>
</evidence>
<feature type="compositionally biased region" description="Gly residues" evidence="5">
    <location>
        <begin position="311"/>
        <end position="337"/>
    </location>
</feature>
<feature type="compositionally biased region" description="Low complexity" evidence="5">
    <location>
        <begin position="371"/>
        <end position="387"/>
    </location>
</feature>
<dbReference type="Gene3D" id="1.10.10.1320">
    <property type="entry name" value="Anti-sigma factor, zinc-finger domain"/>
    <property type="match status" value="1"/>
</dbReference>
<dbReference type="SUPFAM" id="SSF88659">
    <property type="entry name" value="Sigma3 and sigma4 domains of RNA polymerase sigma factors"/>
    <property type="match status" value="1"/>
</dbReference>
<reference evidence="9 10" key="1">
    <citation type="submission" date="2024-10" db="EMBL/GenBank/DDBJ databases">
        <title>The Natural Products Discovery Center: Release of the First 8490 Sequenced Strains for Exploring Actinobacteria Biosynthetic Diversity.</title>
        <authorList>
            <person name="Kalkreuter E."/>
            <person name="Kautsar S.A."/>
            <person name="Yang D."/>
            <person name="Bader C.D."/>
            <person name="Teijaro C.N."/>
            <person name="Fluegel L."/>
            <person name="Davis C.M."/>
            <person name="Simpson J.R."/>
            <person name="Lauterbach L."/>
            <person name="Steele A.D."/>
            <person name="Gui C."/>
            <person name="Meng S."/>
            <person name="Li G."/>
            <person name="Viehrig K."/>
            <person name="Ye F."/>
            <person name="Su P."/>
            <person name="Kiefer A.F."/>
            <person name="Nichols A."/>
            <person name="Cepeda A.J."/>
            <person name="Yan W."/>
            <person name="Fan B."/>
            <person name="Jiang Y."/>
            <person name="Adhikari A."/>
            <person name="Zheng C.-J."/>
            <person name="Schuster L."/>
            <person name="Cowan T.M."/>
            <person name="Smanski M.J."/>
            <person name="Chevrette M.G."/>
            <person name="De Carvalho L.P.S."/>
            <person name="Shen B."/>
        </authorList>
    </citation>
    <scope>NUCLEOTIDE SEQUENCE [LARGE SCALE GENOMIC DNA]</scope>
    <source>
        <strain evidence="9 10">NPDC019481</strain>
    </source>
</reference>
<evidence type="ECO:0000256" key="4">
    <source>
        <dbReference type="ARBA" id="ARBA00023163"/>
    </source>
</evidence>
<dbReference type="Pfam" id="PF13490">
    <property type="entry name" value="zf-HC2"/>
    <property type="match status" value="1"/>
</dbReference>
<sequence length="530" mass="52232">MTAARALEIDDWVVHRPNVVRSVAARVPGIDAEEATSRALEKMVRIVSTGGTIDDPAPYWRRAAVNEAISMTRETGRSRPVEDDTLAALTPPVAGAELDAERQADVSMLRAALSDLADDDREILLDRHVRDMAVADIAGHLGVRPHAVTMRLRRAEERLAGAFAAAHAQEVNEPECRATRAAMHDYLKDRLLPRRRGRVEAHMDGCGECTRAFVDVREVSWMLRDLGQHLVAGAVATGALGAAVAGAGAGAGAAGAGAAGAAGAPKPSFGKKEAAIVAGVLAALAIGGGAAALVANQPADPPAAESVVDPGAGGGDAGGAGAGGGGAGGGAGSGSGDANGSTDTGAAGGGADGAGSGDGADGGDGAGSGDSAGSDGARAGTDGTRGASSGDDGSNAVEDSARDIADSVSTWLDSLGTPGDLSGDGSDTEAGGGTSDNSRADAGTGDDGATGSTGDSGNSSNGGSDNSSDADGSTDRDPDSDGPAGADGINPGVGAELTDWFTRLGVAGIPAFLLLVFLLWLWDRWSRADD</sequence>
<keyword evidence="6" id="KW-0812">Transmembrane</keyword>
<keyword evidence="2" id="KW-0805">Transcription regulation</keyword>
<feature type="compositionally biased region" description="Low complexity" evidence="5">
    <location>
        <begin position="440"/>
        <end position="471"/>
    </location>
</feature>
<dbReference type="InterPro" id="IPR013249">
    <property type="entry name" value="RNA_pol_sigma70_r4_t2"/>
</dbReference>
<organism evidence="9 10">
    <name type="scientific">Promicromonospora kroppenstedtii</name>
    <dbReference type="NCBI Taxonomy" id="440482"/>
    <lineage>
        <taxon>Bacteria</taxon>
        <taxon>Bacillati</taxon>
        <taxon>Actinomycetota</taxon>
        <taxon>Actinomycetes</taxon>
        <taxon>Micrococcales</taxon>
        <taxon>Promicromonosporaceae</taxon>
        <taxon>Promicromonospora</taxon>
    </lineage>
</organism>
<keyword evidence="6" id="KW-1133">Transmembrane helix</keyword>
<dbReference type="Gene3D" id="1.10.10.10">
    <property type="entry name" value="Winged helix-like DNA-binding domain superfamily/Winged helix DNA-binding domain"/>
    <property type="match status" value="1"/>
</dbReference>
<comment type="caution">
    <text evidence="9">The sequence shown here is derived from an EMBL/GenBank/DDBJ whole genome shotgun (WGS) entry which is preliminary data.</text>
</comment>
<dbReference type="Proteomes" id="UP001611580">
    <property type="component" value="Unassembled WGS sequence"/>
</dbReference>
<evidence type="ECO:0000313" key="10">
    <source>
        <dbReference type="Proteomes" id="UP001611580"/>
    </source>
</evidence>
<evidence type="ECO:0000256" key="2">
    <source>
        <dbReference type="ARBA" id="ARBA00023015"/>
    </source>
</evidence>
<proteinExistence type="inferred from homology"/>
<feature type="domain" description="RNA polymerase sigma factor 70 region 4 type 2" evidence="7">
    <location>
        <begin position="108"/>
        <end position="159"/>
    </location>
</feature>
<evidence type="ECO:0000259" key="8">
    <source>
        <dbReference type="Pfam" id="PF13490"/>
    </source>
</evidence>
<dbReference type="RefSeq" id="WP_397402246.1">
    <property type="nucleotide sequence ID" value="NZ_JBIRYI010000002.1"/>
</dbReference>
<dbReference type="InterPro" id="IPR036388">
    <property type="entry name" value="WH-like_DNA-bd_sf"/>
</dbReference>
<dbReference type="EMBL" id="JBIRYI010000002">
    <property type="protein sequence ID" value="MFI2486388.1"/>
    <property type="molecule type" value="Genomic_DNA"/>
</dbReference>
<keyword evidence="4" id="KW-0804">Transcription</keyword>
<feature type="domain" description="Putative zinc-finger" evidence="8">
    <location>
        <begin position="176"/>
        <end position="209"/>
    </location>
</feature>
<feature type="transmembrane region" description="Helical" evidence="6">
    <location>
        <begin position="500"/>
        <end position="522"/>
    </location>
</feature>
<keyword evidence="6" id="KW-0472">Membrane</keyword>
<evidence type="ECO:0000256" key="5">
    <source>
        <dbReference type="SAM" id="MobiDB-lite"/>
    </source>
</evidence>
<keyword evidence="10" id="KW-1185">Reference proteome</keyword>
<evidence type="ECO:0000256" key="3">
    <source>
        <dbReference type="ARBA" id="ARBA00023082"/>
    </source>
</evidence>
<keyword evidence="3" id="KW-0731">Sigma factor</keyword>
<dbReference type="InterPro" id="IPR013324">
    <property type="entry name" value="RNA_pol_sigma_r3/r4-like"/>
</dbReference>
<evidence type="ECO:0000313" key="9">
    <source>
        <dbReference type="EMBL" id="MFI2486388.1"/>
    </source>
</evidence>
<accession>A0ABW7XFU9</accession>
<name>A0ABW7XFU9_9MICO</name>
<protein>
    <submittedName>
        <fullName evidence="9">Zf-HC2 domain-containing protein</fullName>
    </submittedName>
</protein>
<evidence type="ECO:0000256" key="1">
    <source>
        <dbReference type="ARBA" id="ARBA00010641"/>
    </source>
</evidence>